<evidence type="ECO:0000313" key="4">
    <source>
        <dbReference type="Proteomes" id="UP000005408"/>
    </source>
</evidence>
<name>A0A8W8KC20_MAGGI</name>
<feature type="compositionally biased region" description="Polar residues" evidence="1">
    <location>
        <begin position="306"/>
        <end position="321"/>
    </location>
</feature>
<dbReference type="Proteomes" id="UP000005408">
    <property type="component" value="Unassembled WGS sequence"/>
</dbReference>
<protein>
    <submittedName>
        <fullName evidence="3">Uncharacterized protein</fullName>
    </submittedName>
</protein>
<keyword evidence="2" id="KW-0812">Transmembrane</keyword>
<keyword evidence="4" id="KW-1185">Reference proteome</keyword>
<proteinExistence type="predicted"/>
<evidence type="ECO:0000256" key="1">
    <source>
        <dbReference type="SAM" id="MobiDB-lite"/>
    </source>
</evidence>
<organism evidence="3 4">
    <name type="scientific">Magallana gigas</name>
    <name type="common">Pacific oyster</name>
    <name type="synonym">Crassostrea gigas</name>
    <dbReference type="NCBI Taxonomy" id="29159"/>
    <lineage>
        <taxon>Eukaryota</taxon>
        <taxon>Metazoa</taxon>
        <taxon>Spiralia</taxon>
        <taxon>Lophotrochozoa</taxon>
        <taxon>Mollusca</taxon>
        <taxon>Bivalvia</taxon>
        <taxon>Autobranchia</taxon>
        <taxon>Pteriomorphia</taxon>
        <taxon>Ostreida</taxon>
        <taxon>Ostreoidea</taxon>
        <taxon>Ostreidae</taxon>
        <taxon>Magallana</taxon>
    </lineage>
</organism>
<evidence type="ECO:0000313" key="3">
    <source>
        <dbReference type="EnsemblMetazoa" id="G23272.2:cds"/>
    </source>
</evidence>
<feature type="transmembrane region" description="Helical" evidence="2">
    <location>
        <begin position="158"/>
        <end position="179"/>
    </location>
</feature>
<sequence>MTNGYLVDVFIAFVVIQNVQTQSRLVVNTTCLELAKPSNEQYQLICSHHDYHCLLDESYTQEFEVCREWKWIPGGKCAYFNTYGSGNVDERQCNPGISLTCSEHNRQFESNKNIQFTACYAKRDSSTSLSTSTSPALVTSNNVTSNGDIANSSVTSKAWIFSLFTGIAVFLSIAAILFIRGYMDNLLCKIVYPVESQELSDTVRNEDNLEQQPFLRNEVNDTSKRSPALRHEDEITNETRKSVNSDANDPADMNESDSSEHFEEAPPSPTIIKQKNSEVSTVNSDANDPADMNESDSSDHFEEAPSSPTIIKQKNSEVSTLTDEHQKGDNEEFRTNEVESNTSKPAEVDISKDLKEGGTTADKSDKEEGDTQEKTDVFDDTVESLQRIAHPTEKDSKELCTGLYNLLGKEGLELTQEVMAATIRRLTRRSVETLFKDLTDQEESKLKETLSGEFDHIFESKEERKNYSNVVKVFLHVAITRFNVDPISPQVGQVRPETTMRPTLNSLKLISLRLELLVHRHDIIIEGCPTGPRLTSK</sequence>
<accession>A0A8W8KC20</accession>
<feature type="compositionally biased region" description="Polar residues" evidence="1">
    <location>
        <begin position="271"/>
        <end position="286"/>
    </location>
</feature>
<feature type="compositionally biased region" description="Basic and acidic residues" evidence="1">
    <location>
        <begin position="346"/>
        <end position="377"/>
    </location>
</feature>
<feature type="region of interest" description="Disordered" evidence="1">
    <location>
        <begin position="201"/>
        <end position="377"/>
    </location>
</feature>
<feature type="compositionally biased region" description="Basic and acidic residues" evidence="1">
    <location>
        <begin position="218"/>
        <end position="243"/>
    </location>
</feature>
<reference evidence="3" key="1">
    <citation type="submission" date="2022-08" db="UniProtKB">
        <authorList>
            <consortium name="EnsemblMetazoa"/>
        </authorList>
    </citation>
    <scope>IDENTIFICATION</scope>
    <source>
        <strain evidence="3">05x7-T-G4-1.051#20</strain>
    </source>
</reference>
<keyword evidence="2" id="KW-1133">Transmembrane helix</keyword>
<keyword evidence="2" id="KW-0472">Membrane</keyword>
<evidence type="ECO:0000256" key="2">
    <source>
        <dbReference type="SAM" id="Phobius"/>
    </source>
</evidence>
<feature type="compositionally biased region" description="Basic and acidic residues" evidence="1">
    <location>
        <begin position="322"/>
        <end position="337"/>
    </location>
</feature>
<dbReference type="EnsemblMetazoa" id="G23272.2">
    <property type="protein sequence ID" value="G23272.2:cds"/>
    <property type="gene ID" value="G23272"/>
</dbReference>
<dbReference type="AlphaFoldDB" id="A0A8W8KC20"/>